<proteinExistence type="predicted"/>
<evidence type="ECO:0000313" key="2">
    <source>
        <dbReference type="Proteomes" id="UP000037460"/>
    </source>
</evidence>
<gene>
    <name evidence="1" type="ORF">Ctob_010910</name>
</gene>
<protein>
    <submittedName>
        <fullName evidence="1">Uncharacterized protein</fullName>
    </submittedName>
</protein>
<dbReference type="EMBL" id="JWZX01002589">
    <property type="protein sequence ID" value="KOO28294.1"/>
    <property type="molecule type" value="Genomic_DNA"/>
</dbReference>
<organism evidence="1 2">
    <name type="scientific">Chrysochromulina tobinii</name>
    <dbReference type="NCBI Taxonomy" id="1460289"/>
    <lineage>
        <taxon>Eukaryota</taxon>
        <taxon>Haptista</taxon>
        <taxon>Haptophyta</taxon>
        <taxon>Prymnesiophyceae</taxon>
        <taxon>Prymnesiales</taxon>
        <taxon>Chrysochromulinaceae</taxon>
        <taxon>Chrysochromulina</taxon>
    </lineage>
</organism>
<evidence type="ECO:0000313" key="1">
    <source>
        <dbReference type="EMBL" id="KOO28294.1"/>
    </source>
</evidence>
<reference evidence="2" key="1">
    <citation type="journal article" date="2015" name="PLoS Genet.">
        <title>Genome Sequence and Transcriptome Analyses of Chrysochromulina tobin: Metabolic Tools for Enhanced Algal Fitness in the Prominent Order Prymnesiales (Haptophyceae).</title>
        <authorList>
            <person name="Hovde B.T."/>
            <person name="Deodato C.R."/>
            <person name="Hunsperger H.M."/>
            <person name="Ryken S.A."/>
            <person name="Yost W."/>
            <person name="Jha R.K."/>
            <person name="Patterson J."/>
            <person name="Monnat R.J. Jr."/>
            <person name="Barlow S.B."/>
            <person name="Starkenburg S.R."/>
            <person name="Cattolico R.A."/>
        </authorList>
    </citation>
    <scope>NUCLEOTIDE SEQUENCE</scope>
    <source>
        <strain evidence="2">CCMP291</strain>
    </source>
</reference>
<accession>A0A0M0JNX0</accession>
<dbReference type="AlphaFoldDB" id="A0A0M0JNX0"/>
<dbReference type="Proteomes" id="UP000037460">
    <property type="component" value="Unassembled WGS sequence"/>
</dbReference>
<keyword evidence="2" id="KW-1185">Reference proteome</keyword>
<comment type="caution">
    <text evidence="1">The sequence shown here is derived from an EMBL/GenBank/DDBJ whole genome shotgun (WGS) entry which is preliminary data.</text>
</comment>
<name>A0A0M0JNX0_9EUKA</name>
<sequence>MITGEKVEDFHGLVMPPGEEKKILYQSQHRMIATYAMAVEALDHELKHILEKRGSIIKEDSRRNCCGQLEVVTKGNKVVHMMMDKCSGSSQFVQLRYWVDF</sequence>